<dbReference type="Proteomes" id="UP000759298">
    <property type="component" value="Unassembled WGS sequence"/>
</dbReference>
<dbReference type="EMBL" id="JAHWXP010000001">
    <property type="protein sequence ID" value="MBY8336251.1"/>
    <property type="molecule type" value="Genomic_DNA"/>
</dbReference>
<organism evidence="1 2">
    <name type="scientific">Alteriqipengyuania abyssalis</name>
    <dbReference type="NCBI Taxonomy" id="2860200"/>
    <lineage>
        <taxon>Bacteria</taxon>
        <taxon>Pseudomonadati</taxon>
        <taxon>Pseudomonadota</taxon>
        <taxon>Alphaproteobacteria</taxon>
        <taxon>Sphingomonadales</taxon>
        <taxon>Erythrobacteraceae</taxon>
        <taxon>Alteriqipengyuania</taxon>
    </lineage>
</organism>
<reference evidence="1 2" key="1">
    <citation type="submission" date="2021-07" db="EMBL/GenBank/DDBJ databases">
        <title>Alteriqipengyuania abyssalis NZ-12B nov, sp.nov isolated from deep sea sponge in pacific ocean.</title>
        <authorList>
            <person name="Tareen S."/>
            <person name="Wink J."/>
        </authorList>
    </citation>
    <scope>NUCLEOTIDE SEQUENCE [LARGE SCALE GENOMIC DNA]</scope>
    <source>
        <strain evidence="1 2">NZ-12B</strain>
    </source>
</reference>
<protein>
    <submittedName>
        <fullName evidence="1">Transposase</fullName>
    </submittedName>
</protein>
<comment type="caution">
    <text evidence="1">The sequence shown here is derived from an EMBL/GenBank/DDBJ whole genome shotgun (WGS) entry which is preliminary data.</text>
</comment>
<gene>
    <name evidence="1" type="ORF">KYN89_04255</name>
</gene>
<proteinExistence type="predicted"/>
<evidence type="ECO:0000313" key="2">
    <source>
        <dbReference type="Proteomes" id="UP000759298"/>
    </source>
</evidence>
<keyword evidence="2" id="KW-1185">Reference proteome</keyword>
<dbReference type="RefSeq" id="WP_222823937.1">
    <property type="nucleotide sequence ID" value="NZ_JAHWXP010000001.1"/>
</dbReference>
<dbReference type="InterPro" id="IPR011051">
    <property type="entry name" value="RmlC_Cupin_sf"/>
</dbReference>
<accession>A0ABS7PB87</accession>
<dbReference type="SUPFAM" id="SSF51182">
    <property type="entry name" value="RmlC-like cupins"/>
    <property type="match status" value="1"/>
</dbReference>
<sequence length="261" mass="28496">MPRELTPSSCTPLTLAECIAQLDEHGFEPADERSLQHAASLLAGLAANRGFLGDLMIDLLAGAEDQASGYGPQAIMLAGPRKGYFLRANIWPARGDPAFQASGAASFVYGLPHDHNFDFLTVGYFGPGYVSDYWEYDYASVSGEVGEHVDLRFVERSRLREGRVLHYRAHRDVHCQHPPESLSVSLNICAANPAQGWFDQYRFDTEAGRIAGVLNASANEVLLRLGVALGGEDARHCAEHFATHHPSAAMRRVASGMIRSE</sequence>
<name>A0ABS7PB87_9SPHN</name>
<evidence type="ECO:0000313" key="1">
    <source>
        <dbReference type="EMBL" id="MBY8336251.1"/>
    </source>
</evidence>